<evidence type="ECO:0000256" key="1">
    <source>
        <dbReference type="ARBA" id="ARBA00004141"/>
    </source>
</evidence>
<keyword evidence="4 8" id="KW-0812">Transmembrane</keyword>
<evidence type="ECO:0000256" key="6">
    <source>
        <dbReference type="ARBA" id="ARBA00023136"/>
    </source>
</evidence>
<dbReference type="Proteomes" id="UP000543908">
    <property type="component" value="Unassembled WGS sequence"/>
</dbReference>
<keyword evidence="3" id="KW-0813">Transport</keyword>
<feature type="transmembrane region" description="Helical" evidence="8">
    <location>
        <begin position="39"/>
        <end position="59"/>
    </location>
</feature>
<gene>
    <name evidence="11" type="ORF">HT123_16775</name>
</gene>
<feature type="transmembrane region" description="Helical" evidence="8">
    <location>
        <begin position="137"/>
        <end position="159"/>
    </location>
</feature>
<organism evidence="11 12">
    <name type="scientific">Pseudomonas allii</name>
    <dbReference type="NCBI Taxonomy" id="2740531"/>
    <lineage>
        <taxon>Bacteria</taxon>
        <taxon>Pseudomonadati</taxon>
        <taxon>Pseudomonadota</taxon>
        <taxon>Gammaproteobacteria</taxon>
        <taxon>Pseudomonadales</taxon>
        <taxon>Pseudomonadaceae</taxon>
        <taxon>Pseudomonas</taxon>
    </lineage>
</organism>
<dbReference type="Gene3D" id="1.10.3430.10">
    <property type="entry name" value="Ammonium transporter AmtB like domains"/>
    <property type="match status" value="1"/>
</dbReference>
<evidence type="ECO:0000259" key="10">
    <source>
        <dbReference type="Pfam" id="PF00909"/>
    </source>
</evidence>
<accession>A0A7Y8RRB5</accession>
<evidence type="ECO:0000256" key="4">
    <source>
        <dbReference type="ARBA" id="ARBA00022692"/>
    </source>
</evidence>
<evidence type="ECO:0000256" key="3">
    <source>
        <dbReference type="ARBA" id="ARBA00022448"/>
    </source>
</evidence>
<keyword evidence="7" id="KW-0924">Ammonia transport</keyword>
<protein>
    <submittedName>
        <fullName evidence="11">Ammonium transporter</fullName>
    </submittedName>
</protein>
<feature type="domain" description="Ammonium transporter AmtB-like" evidence="10">
    <location>
        <begin position="38"/>
        <end position="219"/>
    </location>
</feature>
<feature type="non-terminal residue" evidence="11">
    <location>
        <position position="219"/>
    </location>
</feature>
<feature type="chain" id="PRO_5031148059" evidence="9">
    <location>
        <begin position="24"/>
        <end position="219"/>
    </location>
</feature>
<comment type="similarity">
    <text evidence="2">Belongs to the ammonia transporter channel (TC 1.A.11.2) family.</text>
</comment>
<keyword evidence="9" id="KW-0732">Signal</keyword>
<feature type="signal peptide" evidence="9">
    <location>
        <begin position="1"/>
        <end position="23"/>
    </location>
</feature>
<dbReference type="InterPro" id="IPR001905">
    <property type="entry name" value="Ammonium_transpt"/>
</dbReference>
<feature type="transmembrane region" description="Helical" evidence="8">
    <location>
        <begin position="166"/>
        <end position="187"/>
    </location>
</feature>
<evidence type="ECO:0000256" key="2">
    <source>
        <dbReference type="ARBA" id="ARBA00005887"/>
    </source>
</evidence>
<evidence type="ECO:0000256" key="8">
    <source>
        <dbReference type="SAM" id="Phobius"/>
    </source>
</evidence>
<reference evidence="11 12" key="1">
    <citation type="submission" date="2020-05" db="EMBL/GenBank/DDBJ databases">
        <title>Onion-isolated Pseudomonas sp.</title>
        <authorList>
            <person name="Fujikawa T."/>
            <person name="Sawada H."/>
        </authorList>
    </citation>
    <scope>NUCLEOTIDE SEQUENCE [LARGE SCALE GENOMIC DNA]</scope>
    <source>
        <strain evidence="11 12">MAFF 301512</strain>
    </source>
</reference>
<dbReference type="PANTHER" id="PTHR43029">
    <property type="entry name" value="AMMONIUM TRANSPORTER MEP2"/>
    <property type="match status" value="1"/>
</dbReference>
<dbReference type="GO" id="GO:0005886">
    <property type="term" value="C:plasma membrane"/>
    <property type="evidence" value="ECO:0007669"/>
    <property type="project" value="TreeGrafter"/>
</dbReference>
<dbReference type="Pfam" id="PF00909">
    <property type="entry name" value="Ammonium_transp"/>
    <property type="match status" value="1"/>
</dbReference>
<evidence type="ECO:0000256" key="5">
    <source>
        <dbReference type="ARBA" id="ARBA00022989"/>
    </source>
</evidence>
<keyword evidence="5 8" id="KW-1133">Transmembrane helix</keyword>
<evidence type="ECO:0000313" key="11">
    <source>
        <dbReference type="EMBL" id="NWN62665.1"/>
    </source>
</evidence>
<dbReference type="EMBL" id="JABUHS010000147">
    <property type="protein sequence ID" value="NWN62665.1"/>
    <property type="molecule type" value="Genomic_DNA"/>
</dbReference>
<sequence length="219" mass="23161">MTLRKFAGLGALLSIVMPSLAMAADEVAAPVLNSGDTAWMLTSTALVLFMTIPGLALFYGGMVRSKNILSVMMQCFAITGLISVLWVIYGYSIAFDTTGMEQGVVNFNSFFGGMGKAFLAGVTPASITGPAALFPEAVFITFQMTFAIITPALIVGAFAERMKFSAMLIFMAIWFTLVYAPIAHMVWSGNGGLLWDWGVLDFAGGTVVHINAGVAGLVA</sequence>
<evidence type="ECO:0000313" key="12">
    <source>
        <dbReference type="Proteomes" id="UP000543908"/>
    </source>
</evidence>
<name>A0A7Y8RRB5_9PSED</name>
<feature type="transmembrane region" description="Helical" evidence="8">
    <location>
        <begin position="71"/>
        <end position="91"/>
    </location>
</feature>
<comment type="caution">
    <text evidence="11">The sequence shown here is derived from an EMBL/GenBank/DDBJ whole genome shotgun (WGS) entry which is preliminary data.</text>
</comment>
<evidence type="ECO:0000256" key="9">
    <source>
        <dbReference type="SAM" id="SignalP"/>
    </source>
</evidence>
<dbReference type="AlphaFoldDB" id="A0A7Y8RRB5"/>
<evidence type="ECO:0000256" key="7">
    <source>
        <dbReference type="ARBA" id="ARBA00023177"/>
    </source>
</evidence>
<dbReference type="InterPro" id="IPR029020">
    <property type="entry name" value="Ammonium/urea_transptr"/>
</dbReference>
<comment type="subcellular location">
    <subcellularLocation>
        <location evidence="1">Membrane</location>
        <topology evidence="1">Multi-pass membrane protein</topology>
    </subcellularLocation>
</comment>
<proteinExistence type="inferred from homology"/>
<dbReference type="SUPFAM" id="SSF111352">
    <property type="entry name" value="Ammonium transporter"/>
    <property type="match status" value="1"/>
</dbReference>
<dbReference type="PANTHER" id="PTHR43029:SF10">
    <property type="entry name" value="AMMONIUM TRANSPORTER MEP2"/>
    <property type="match status" value="1"/>
</dbReference>
<keyword evidence="6 8" id="KW-0472">Membrane</keyword>
<dbReference type="GO" id="GO:0008519">
    <property type="term" value="F:ammonium channel activity"/>
    <property type="evidence" value="ECO:0007669"/>
    <property type="project" value="InterPro"/>
</dbReference>
<dbReference type="InterPro" id="IPR024041">
    <property type="entry name" value="NH4_transpt_AmtB-like_dom"/>
</dbReference>